<feature type="chain" id="PRO_5045793857" evidence="2">
    <location>
        <begin position="24"/>
        <end position="433"/>
    </location>
</feature>
<dbReference type="EMBL" id="ARXR01000002">
    <property type="protein sequence ID" value="MBF5051797.1"/>
    <property type="molecule type" value="Genomic_DNA"/>
</dbReference>
<name>A0ABS0ACF7_9GAMM</name>
<sequence>MNTIIKKAALAAAIISAPLAASAANLVGGGASLPALAYVGTNFTGTDPQSRLSTTFSDTLLTAGDDSLGDPYKQAELTQGSIFQVFQSNNSGDNASYCQTGSGTGKRVLVGANALNADGDCRDYSASPVGFSAPAGQTDPDFVGSDAPLTADDVTAFLNGPRANRQDLLQVPALGALIALPLKLGNDVFGNPISRPNLSNAQVCDIFSGDATSWDQINPTWPSQPINVVYRSDGSGTTFAFTQYLAANCNGSQVIFNTDEDFAAAAPVGDYAVGTPASGNGGIITEVSSTDWSVGFANLANVLAEQDLDYADVEGENPASTTQIAYDGNDLLTGQVLGDVNPFTGLPQPEPVSGIDSNCVLVIDPAAQLTGAYPIAAVTNLLTYTEGHTDPQALKDLVDTVVNGNSTLPTGFARLATGATASSKADTCIKTDA</sequence>
<comment type="similarity">
    <text evidence="1">Belongs to the PstS family.</text>
</comment>
<evidence type="ECO:0000259" key="3">
    <source>
        <dbReference type="Pfam" id="PF12849"/>
    </source>
</evidence>
<proteinExistence type="inferred from homology"/>
<protein>
    <submittedName>
        <fullName evidence="4">Binding protein component of ABC transporter</fullName>
    </submittedName>
</protein>
<dbReference type="Pfam" id="PF12849">
    <property type="entry name" value="PBP_like_2"/>
    <property type="match status" value="1"/>
</dbReference>
<gene>
    <name evidence="4" type="ORF">ISO4_00399</name>
</gene>
<dbReference type="PANTHER" id="PTHR42996:SF1">
    <property type="entry name" value="PHOSPHATE-BINDING PROTEIN PSTS"/>
    <property type="match status" value="1"/>
</dbReference>
<feature type="domain" description="PBP" evidence="3">
    <location>
        <begin position="79"/>
        <end position="326"/>
    </location>
</feature>
<comment type="caution">
    <text evidence="4">The sequence shown here is derived from an EMBL/GenBank/DDBJ whole genome shotgun (WGS) entry which is preliminary data.</text>
</comment>
<feature type="signal peptide" evidence="2">
    <location>
        <begin position="1"/>
        <end position="23"/>
    </location>
</feature>
<dbReference type="SUPFAM" id="SSF53850">
    <property type="entry name" value="Periplasmic binding protein-like II"/>
    <property type="match status" value="1"/>
</dbReference>
<evidence type="ECO:0000256" key="1">
    <source>
        <dbReference type="ARBA" id="ARBA00008725"/>
    </source>
</evidence>
<evidence type="ECO:0000256" key="2">
    <source>
        <dbReference type="SAM" id="SignalP"/>
    </source>
</evidence>
<dbReference type="InterPro" id="IPR050962">
    <property type="entry name" value="Phosphate-bind_PstS"/>
</dbReference>
<accession>A0ABS0ACF7</accession>
<dbReference type="RefSeq" id="WP_194854972.1">
    <property type="nucleotide sequence ID" value="NZ_ARXR01000002.1"/>
</dbReference>
<evidence type="ECO:0000313" key="5">
    <source>
        <dbReference type="Proteomes" id="UP000644441"/>
    </source>
</evidence>
<dbReference type="InterPro" id="IPR024370">
    <property type="entry name" value="PBP_domain"/>
</dbReference>
<organism evidence="4 5">
    <name type="scientific">Alloalcanivorax venustensis ISO4</name>
    <dbReference type="NCBI Taxonomy" id="1177184"/>
    <lineage>
        <taxon>Bacteria</taxon>
        <taxon>Pseudomonadati</taxon>
        <taxon>Pseudomonadota</taxon>
        <taxon>Gammaproteobacteria</taxon>
        <taxon>Oceanospirillales</taxon>
        <taxon>Alcanivoracaceae</taxon>
        <taxon>Alloalcanivorax</taxon>
    </lineage>
</organism>
<evidence type="ECO:0000313" key="4">
    <source>
        <dbReference type="EMBL" id="MBF5051797.1"/>
    </source>
</evidence>
<dbReference type="Gene3D" id="3.40.190.10">
    <property type="entry name" value="Periplasmic binding protein-like II"/>
    <property type="match status" value="1"/>
</dbReference>
<dbReference type="PANTHER" id="PTHR42996">
    <property type="entry name" value="PHOSPHATE-BINDING PROTEIN PSTS"/>
    <property type="match status" value="1"/>
</dbReference>
<reference evidence="4 5" key="1">
    <citation type="submission" date="2012-09" db="EMBL/GenBank/DDBJ databases">
        <title>Genome Sequence of alkane-degrading Bacterium Alcanivorax venustensis ISO4.</title>
        <authorList>
            <person name="Lai Q."/>
            <person name="Shao Z."/>
        </authorList>
    </citation>
    <scope>NUCLEOTIDE SEQUENCE [LARGE SCALE GENOMIC DNA]</scope>
    <source>
        <strain evidence="4 5">ISO4</strain>
    </source>
</reference>
<keyword evidence="2" id="KW-0732">Signal</keyword>
<dbReference type="Proteomes" id="UP000644441">
    <property type="component" value="Unassembled WGS sequence"/>
</dbReference>
<keyword evidence="5" id="KW-1185">Reference proteome</keyword>